<dbReference type="Pfam" id="PF05685">
    <property type="entry name" value="Uma2"/>
    <property type="match status" value="1"/>
</dbReference>
<dbReference type="Proteomes" id="UP000598996">
    <property type="component" value="Unassembled WGS sequence"/>
</dbReference>
<keyword evidence="2" id="KW-0378">Hydrolase</keyword>
<dbReference type="InterPro" id="IPR011335">
    <property type="entry name" value="Restrct_endonuc-II-like"/>
</dbReference>
<name>A0ABS1W5L7_9ACTN</name>
<evidence type="ECO:0000313" key="3">
    <source>
        <dbReference type="Proteomes" id="UP000598996"/>
    </source>
</evidence>
<accession>A0ABS1W5L7</accession>
<organism evidence="2 3">
    <name type="scientific">Paractinoplanes lichenicola</name>
    <dbReference type="NCBI Taxonomy" id="2802976"/>
    <lineage>
        <taxon>Bacteria</taxon>
        <taxon>Bacillati</taxon>
        <taxon>Actinomycetota</taxon>
        <taxon>Actinomycetes</taxon>
        <taxon>Micromonosporales</taxon>
        <taxon>Micromonosporaceae</taxon>
        <taxon>Paractinoplanes</taxon>
    </lineage>
</organism>
<proteinExistence type="predicted"/>
<sequence length="190" mass="21178">MIGGGIRLTIDDVEDFPEESRFELLDGKIVRPPPPFPIHQIHLADVMFALDAHVPRSCMISHRQAVLLDRHNMPFVDVAAIRVEAALTSPVPAVDVLVAVEVLSDWSESTDRALKKQLYARAAIPAYWLVDPLGDSVTVTQFRLDRNGHYRGRLHCADVAVIDQPWPVTLDLSAMTRTRNRIRAAARSDG</sequence>
<comment type="caution">
    <text evidence="2">The sequence shown here is derived from an EMBL/GenBank/DDBJ whole genome shotgun (WGS) entry which is preliminary data.</text>
</comment>
<dbReference type="RefSeq" id="WP_203078569.1">
    <property type="nucleotide sequence ID" value="NZ_JAENHO010000025.1"/>
</dbReference>
<protein>
    <submittedName>
        <fullName evidence="2">Uma2 family endonuclease</fullName>
    </submittedName>
</protein>
<dbReference type="EMBL" id="JAENHO010000025">
    <property type="protein sequence ID" value="MBL7262019.1"/>
    <property type="molecule type" value="Genomic_DNA"/>
</dbReference>
<dbReference type="InterPro" id="IPR008538">
    <property type="entry name" value="Uma2"/>
</dbReference>
<feature type="domain" description="Putative restriction endonuclease" evidence="1">
    <location>
        <begin position="14"/>
        <end position="152"/>
    </location>
</feature>
<dbReference type="PANTHER" id="PTHR35400:SF3">
    <property type="entry name" value="SLL1072 PROTEIN"/>
    <property type="match status" value="1"/>
</dbReference>
<evidence type="ECO:0000259" key="1">
    <source>
        <dbReference type="Pfam" id="PF05685"/>
    </source>
</evidence>
<keyword evidence="3" id="KW-1185">Reference proteome</keyword>
<keyword evidence="2" id="KW-0540">Nuclease</keyword>
<dbReference type="InterPro" id="IPR012296">
    <property type="entry name" value="Nuclease_put_TT1808"/>
</dbReference>
<reference evidence="2 3" key="1">
    <citation type="submission" date="2021-01" db="EMBL/GenBank/DDBJ databases">
        <title>Actinoplanes sp. nov. LDG1-01 isolated from lichen.</title>
        <authorList>
            <person name="Saeng-In P."/>
            <person name="Phongsopitanun W."/>
            <person name="Kanchanasin P."/>
            <person name="Yuki M."/>
            <person name="Kudo T."/>
            <person name="Ohkuma M."/>
            <person name="Tanasupawat S."/>
        </authorList>
    </citation>
    <scope>NUCLEOTIDE SEQUENCE [LARGE SCALE GENOMIC DNA]</scope>
    <source>
        <strain evidence="2 3">LDG1-01</strain>
    </source>
</reference>
<dbReference type="PANTHER" id="PTHR35400">
    <property type="entry name" value="SLR1083 PROTEIN"/>
    <property type="match status" value="1"/>
</dbReference>
<dbReference type="CDD" id="cd06260">
    <property type="entry name" value="DUF820-like"/>
    <property type="match status" value="1"/>
</dbReference>
<dbReference type="GO" id="GO:0004519">
    <property type="term" value="F:endonuclease activity"/>
    <property type="evidence" value="ECO:0007669"/>
    <property type="project" value="UniProtKB-KW"/>
</dbReference>
<keyword evidence="2" id="KW-0255">Endonuclease</keyword>
<dbReference type="Gene3D" id="3.90.1570.10">
    <property type="entry name" value="tt1808, chain A"/>
    <property type="match status" value="1"/>
</dbReference>
<evidence type="ECO:0000313" key="2">
    <source>
        <dbReference type="EMBL" id="MBL7262019.1"/>
    </source>
</evidence>
<gene>
    <name evidence="2" type="ORF">JKJ07_47885</name>
</gene>
<dbReference type="SUPFAM" id="SSF52980">
    <property type="entry name" value="Restriction endonuclease-like"/>
    <property type="match status" value="1"/>
</dbReference>